<feature type="transmembrane region" description="Helical" evidence="7">
    <location>
        <begin position="152"/>
        <end position="173"/>
    </location>
</feature>
<proteinExistence type="inferred from homology"/>
<feature type="transmembrane region" description="Helical" evidence="7">
    <location>
        <begin position="92"/>
        <end position="114"/>
    </location>
</feature>
<keyword evidence="4 7" id="KW-0812">Transmembrane</keyword>
<evidence type="ECO:0000259" key="9">
    <source>
        <dbReference type="PROSITE" id="PS50928"/>
    </source>
</evidence>
<evidence type="ECO:0000256" key="6">
    <source>
        <dbReference type="ARBA" id="ARBA00023136"/>
    </source>
</evidence>
<evidence type="ECO:0000256" key="4">
    <source>
        <dbReference type="ARBA" id="ARBA00022692"/>
    </source>
</evidence>
<keyword evidence="6 7" id="KW-0472">Membrane</keyword>
<comment type="subcellular location">
    <subcellularLocation>
        <location evidence="1 7">Cell membrane</location>
        <topology evidence="1 7">Multi-pass membrane protein</topology>
    </subcellularLocation>
</comment>
<evidence type="ECO:0000256" key="1">
    <source>
        <dbReference type="ARBA" id="ARBA00004651"/>
    </source>
</evidence>
<organism evidence="10 11">
    <name type="scientific">Myceligenerans indicum</name>
    <dbReference type="NCBI Taxonomy" id="2593663"/>
    <lineage>
        <taxon>Bacteria</taxon>
        <taxon>Bacillati</taxon>
        <taxon>Actinomycetota</taxon>
        <taxon>Actinomycetes</taxon>
        <taxon>Micrococcales</taxon>
        <taxon>Promicromonosporaceae</taxon>
        <taxon>Myceligenerans</taxon>
    </lineage>
</organism>
<evidence type="ECO:0000313" key="10">
    <source>
        <dbReference type="EMBL" id="MBL0887965.1"/>
    </source>
</evidence>
<evidence type="ECO:0000256" key="8">
    <source>
        <dbReference type="SAM" id="MobiDB-lite"/>
    </source>
</evidence>
<dbReference type="Proteomes" id="UP000675409">
    <property type="component" value="Unassembled WGS sequence"/>
</dbReference>
<feature type="domain" description="ABC transmembrane type-1" evidence="9">
    <location>
        <begin position="88"/>
        <end position="274"/>
    </location>
</feature>
<dbReference type="InterPro" id="IPR035906">
    <property type="entry name" value="MetI-like_sf"/>
</dbReference>
<gene>
    <name evidence="10" type="ORF">HGK34_17035</name>
</gene>
<dbReference type="SUPFAM" id="SSF161098">
    <property type="entry name" value="MetI-like"/>
    <property type="match status" value="1"/>
</dbReference>
<dbReference type="PROSITE" id="PS50928">
    <property type="entry name" value="ABC_TM1"/>
    <property type="match status" value="1"/>
</dbReference>
<sequence length="287" mass="30762">MTQLANTPSTTAPDTTTPGATAPVSGRRRRALLATVWPPLAVLVVILGSWTAASALLGDQSFLLPAPHRVITEGLGDPIVLPEIVEALGQTVLVAFIGLAIAVVLGVGWAIVMLQAQWAERSLYPYAVILQCIPILALVPLIGFWFGYGLPARVIVCVLIALFPMVSNTLFGLQSVDRSHHELFRLQRVSRWTTLWKLQLPAALPAMFVGLRTSAGLSVVGAIVGDYFFRRGTPGLGSLMSTYTSRLLAPELYASVLVAALLGVVIFVTFGFLARLVVGRWYGATKS</sequence>
<accession>A0ABS1LNY1</accession>
<comment type="similarity">
    <text evidence="7">Belongs to the binding-protein-dependent transport system permease family.</text>
</comment>
<evidence type="ECO:0000256" key="2">
    <source>
        <dbReference type="ARBA" id="ARBA00022448"/>
    </source>
</evidence>
<name>A0ABS1LNY1_9MICO</name>
<evidence type="ECO:0000313" key="11">
    <source>
        <dbReference type="Proteomes" id="UP000675409"/>
    </source>
</evidence>
<keyword evidence="5 7" id="KW-1133">Transmembrane helix</keyword>
<feature type="transmembrane region" description="Helical" evidence="7">
    <location>
        <begin position="36"/>
        <end position="57"/>
    </location>
</feature>
<dbReference type="PANTHER" id="PTHR30151">
    <property type="entry name" value="ALKANE SULFONATE ABC TRANSPORTER-RELATED, MEMBRANE SUBUNIT"/>
    <property type="match status" value="1"/>
</dbReference>
<dbReference type="RefSeq" id="WP_201849583.1">
    <property type="nucleotide sequence ID" value="NZ_JABBYC010000040.1"/>
</dbReference>
<reference evidence="10 11" key="1">
    <citation type="journal article" date="2021" name="Arch. Microbiol.">
        <title>Myceligenerans indicum sp. nov., an actinobacterium isolated from mangrove sediment of Sundarbans, India.</title>
        <authorList>
            <person name="Asha K."/>
            <person name="Bhadury P."/>
        </authorList>
    </citation>
    <scope>NUCLEOTIDE SEQUENCE [LARGE SCALE GENOMIC DNA]</scope>
    <source>
        <strain evidence="10 11">I2</strain>
    </source>
</reference>
<keyword evidence="3" id="KW-1003">Cell membrane</keyword>
<keyword evidence="2 7" id="KW-0813">Transport</keyword>
<comment type="caution">
    <text evidence="10">The sequence shown here is derived from an EMBL/GenBank/DDBJ whole genome shotgun (WGS) entry which is preliminary data.</text>
</comment>
<keyword evidence="11" id="KW-1185">Reference proteome</keyword>
<feature type="compositionally biased region" description="Low complexity" evidence="8">
    <location>
        <begin position="1"/>
        <end position="23"/>
    </location>
</feature>
<feature type="transmembrane region" description="Helical" evidence="7">
    <location>
        <begin position="126"/>
        <end position="146"/>
    </location>
</feature>
<evidence type="ECO:0000256" key="5">
    <source>
        <dbReference type="ARBA" id="ARBA00022989"/>
    </source>
</evidence>
<dbReference type="PANTHER" id="PTHR30151:SF41">
    <property type="entry name" value="ABC TRANSPORTER PERMEASE PROTEIN"/>
    <property type="match status" value="1"/>
</dbReference>
<evidence type="ECO:0000256" key="7">
    <source>
        <dbReference type="RuleBase" id="RU363032"/>
    </source>
</evidence>
<dbReference type="Pfam" id="PF00528">
    <property type="entry name" value="BPD_transp_1"/>
    <property type="match status" value="1"/>
</dbReference>
<dbReference type="EMBL" id="JABBYC010000040">
    <property type="protein sequence ID" value="MBL0887965.1"/>
    <property type="molecule type" value="Genomic_DNA"/>
</dbReference>
<protein>
    <submittedName>
        <fullName evidence="10">ABC transporter permease</fullName>
    </submittedName>
</protein>
<dbReference type="Gene3D" id="1.10.3720.10">
    <property type="entry name" value="MetI-like"/>
    <property type="match status" value="1"/>
</dbReference>
<feature type="region of interest" description="Disordered" evidence="8">
    <location>
        <begin position="1"/>
        <end position="24"/>
    </location>
</feature>
<evidence type="ECO:0000256" key="3">
    <source>
        <dbReference type="ARBA" id="ARBA00022475"/>
    </source>
</evidence>
<feature type="transmembrane region" description="Helical" evidence="7">
    <location>
        <begin position="252"/>
        <end position="278"/>
    </location>
</feature>
<dbReference type="InterPro" id="IPR000515">
    <property type="entry name" value="MetI-like"/>
</dbReference>
<dbReference type="CDD" id="cd06261">
    <property type="entry name" value="TM_PBP2"/>
    <property type="match status" value="1"/>
</dbReference>